<feature type="chain" id="PRO_5039251404" description="DUF3558 domain-containing protein" evidence="2">
    <location>
        <begin position="23"/>
        <end position="173"/>
    </location>
</feature>
<reference evidence="3 4" key="1">
    <citation type="submission" date="2016-07" db="EMBL/GenBank/DDBJ databases">
        <title>Complete genome sequence of the Lentzea guizhouensis DHS C013.</title>
        <authorList>
            <person name="Cao C."/>
        </authorList>
    </citation>
    <scope>NUCLEOTIDE SEQUENCE [LARGE SCALE GENOMIC DNA]</scope>
    <source>
        <strain evidence="3 4">DHS C013</strain>
    </source>
</reference>
<dbReference type="RefSeq" id="WP_065916264.1">
    <property type="nucleotide sequence ID" value="NZ_CP016793.1"/>
</dbReference>
<evidence type="ECO:0000313" key="3">
    <source>
        <dbReference type="EMBL" id="ANZ37904.1"/>
    </source>
</evidence>
<protein>
    <recommendedName>
        <fullName evidence="5">DUF3558 domain-containing protein</fullName>
    </recommendedName>
</protein>
<dbReference type="STRING" id="1586287.BBK82_19420"/>
<evidence type="ECO:0000256" key="2">
    <source>
        <dbReference type="SAM" id="SignalP"/>
    </source>
</evidence>
<evidence type="ECO:0000256" key="1">
    <source>
        <dbReference type="SAM" id="MobiDB-lite"/>
    </source>
</evidence>
<dbReference type="AlphaFoldDB" id="A0A1B2HJL2"/>
<organism evidence="3 4">
    <name type="scientific">Lentzea guizhouensis</name>
    <dbReference type="NCBI Taxonomy" id="1586287"/>
    <lineage>
        <taxon>Bacteria</taxon>
        <taxon>Bacillati</taxon>
        <taxon>Actinomycetota</taxon>
        <taxon>Actinomycetes</taxon>
        <taxon>Pseudonocardiales</taxon>
        <taxon>Pseudonocardiaceae</taxon>
        <taxon>Lentzea</taxon>
    </lineage>
</organism>
<accession>A0A1B2HJL2</accession>
<sequence length="173" mass="18118">MKRWTIALLLLVAGCGSTPPPAAVQTTSTTTTTTTVTTTSPRIDTPRKLAGVDPCSLLVASDFDEPLFAPPAPFPNLPNACEYRVGNGTEKDLFVIAAIAGPYDRSVKSGSLLDGHSTSTSCIDGPECTIVVAVSETQTLKIIVHLEGGNDQQRAQILWGKAGNAVKRLPVTG</sequence>
<dbReference type="PROSITE" id="PS51257">
    <property type="entry name" value="PROKAR_LIPOPROTEIN"/>
    <property type="match status" value="1"/>
</dbReference>
<feature type="region of interest" description="Disordered" evidence="1">
    <location>
        <begin position="20"/>
        <end position="43"/>
    </location>
</feature>
<keyword evidence="2" id="KW-0732">Signal</keyword>
<dbReference type="EMBL" id="CP016793">
    <property type="protein sequence ID" value="ANZ37904.1"/>
    <property type="molecule type" value="Genomic_DNA"/>
</dbReference>
<feature type="compositionally biased region" description="Low complexity" evidence="1">
    <location>
        <begin position="23"/>
        <end position="41"/>
    </location>
</feature>
<dbReference type="KEGG" id="led:BBK82_19420"/>
<proteinExistence type="predicted"/>
<dbReference type="OrthoDB" id="3686508at2"/>
<gene>
    <name evidence="3" type="ORF">BBK82_19420</name>
</gene>
<evidence type="ECO:0008006" key="5">
    <source>
        <dbReference type="Google" id="ProtNLM"/>
    </source>
</evidence>
<name>A0A1B2HJL2_9PSEU</name>
<feature type="signal peptide" evidence="2">
    <location>
        <begin position="1"/>
        <end position="22"/>
    </location>
</feature>
<evidence type="ECO:0000313" key="4">
    <source>
        <dbReference type="Proteomes" id="UP000093053"/>
    </source>
</evidence>
<keyword evidence="4" id="KW-1185">Reference proteome</keyword>
<dbReference type="Proteomes" id="UP000093053">
    <property type="component" value="Chromosome"/>
</dbReference>